<gene>
    <name evidence="1" type="ORF">UFOPK3001_01477</name>
    <name evidence="2" type="ORF">UFOPK3954_00031</name>
</gene>
<proteinExistence type="predicted"/>
<dbReference type="EMBL" id="CAFBON010000001">
    <property type="protein sequence ID" value="CAB4972817.1"/>
    <property type="molecule type" value="Genomic_DNA"/>
</dbReference>
<reference evidence="2" key="1">
    <citation type="submission" date="2020-05" db="EMBL/GenBank/DDBJ databases">
        <authorList>
            <person name="Chiriac C."/>
            <person name="Salcher M."/>
            <person name="Ghai R."/>
            <person name="Kavagutti S V."/>
        </authorList>
    </citation>
    <scope>NUCLEOTIDE SEQUENCE</scope>
</reference>
<evidence type="ECO:0000313" key="2">
    <source>
        <dbReference type="EMBL" id="CAB4972817.1"/>
    </source>
</evidence>
<protein>
    <submittedName>
        <fullName evidence="2">Unannotated protein</fullName>
    </submittedName>
</protein>
<dbReference type="EMBL" id="CAFAAJ010000094">
    <property type="protein sequence ID" value="CAB4809900.1"/>
    <property type="molecule type" value="Genomic_DNA"/>
</dbReference>
<sequence length="149" mass="15142">MGILLGGVGCKDFKGTGFGGGVQLGGLPRTGAGARVSICIGDDPCMSFTRAGESAGTDVYPVFAQQGGGALPHADGTKVMVDVTLANRDGLTVLHGSTTATVELFRPGSCDEYGPVIAMAFDDEGVLRPARVKDFGFDCAPAPTTRATT</sequence>
<evidence type="ECO:0000313" key="1">
    <source>
        <dbReference type="EMBL" id="CAB4809900.1"/>
    </source>
</evidence>
<dbReference type="AlphaFoldDB" id="A0A6J7LWV7"/>
<organism evidence="2">
    <name type="scientific">freshwater metagenome</name>
    <dbReference type="NCBI Taxonomy" id="449393"/>
    <lineage>
        <taxon>unclassified sequences</taxon>
        <taxon>metagenomes</taxon>
        <taxon>ecological metagenomes</taxon>
    </lineage>
</organism>
<name>A0A6J7LWV7_9ZZZZ</name>
<accession>A0A6J7LWV7</accession>